<dbReference type="PANTHER" id="PTHR46332">
    <property type="entry name" value="ASPARTATE BETA-HYDROXYLASE DOMAIN-CONTAINING PROTEIN 2"/>
    <property type="match status" value="1"/>
</dbReference>
<evidence type="ECO:0000256" key="3">
    <source>
        <dbReference type="ARBA" id="ARBA00023002"/>
    </source>
</evidence>
<dbReference type="Pfam" id="PF05118">
    <property type="entry name" value="Asp_Arg_Hydrox"/>
    <property type="match status" value="1"/>
</dbReference>
<dbReference type="Gene3D" id="2.60.120.330">
    <property type="entry name" value="B-lactam Antibiotic, Isopenicillin N Synthase, Chain"/>
    <property type="match status" value="1"/>
</dbReference>
<evidence type="ECO:0000256" key="1">
    <source>
        <dbReference type="ARBA" id="ARBA00007730"/>
    </source>
</evidence>
<dbReference type="GO" id="GO:0051213">
    <property type="term" value="F:dioxygenase activity"/>
    <property type="evidence" value="ECO:0007669"/>
    <property type="project" value="UniProtKB-KW"/>
</dbReference>
<dbReference type="InterPro" id="IPR007803">
    <property type="entry name" value="Asp/Arg/Pro-Hydrxlase"/>
</dbReference>
<comment type="similarity">
    <text evidence="1">Belongs to the aspartyl/asparaginyl beta-hydroxylase family.</text>
</comment>
<keyword evidence="3" id="KW-0560">Oxidoreductase</keyword>
<dbReference type="EMBL" id="BRXZ01007531">
    <property type="protein sequence ID" value="GMI29469.1"/>
    <property type="molecule type" value="Genomic_DNA"/>
</dbReference>
<gene>
    <name evidence="5" type="ORF">TrRE_jg1221</name>
</gene>
<proteinExistence type="inferred from homology"/>
<dbReference type="InterPro" id="IPR027443">
    <property type="entry name" value="IPNS-like_sf"/>
</dbReference>
<name>A0A9W7G2A8_9STRA</name>
<dbReference type="OrthoDB" id="10435743at2759"/>
<evidence type="ECO:0000259" key="4">
    <source>
        <dbReference type="Pfam" id="PF05118"/>
    </source>
</evidence>
<sequence>MAAFPILSSAIKEAEGRGVDIIGAGFSLLRAHTDIPIHQGDQNGLLRYHLGLNVPKGAEEKAALLLWSPGRYPRDSPPQKLTWSNGTGFVFDDSNLHMVYNRLSSDRVVLMVDFVRPIELWANESTTWSWANGLLRRALVYLHRHVLRMAVPKDAMIFENQNRHCSASPGCFGGT</sequence>
<reference evidence="5" key="1">
    <citation type="submission" date="2022-07" db="EMBL/GenBank/DDBJ databases">
        <title>Genome analysis of Parmales, a sister group of diatoms, reveals the evolutionary specialization of diatoms from phago-mixotrophs to photoautotrophs.</title>
        <authorList>
            <person name="Ban H."/>
            <person name="Sato S."/>
            <person name="Yoshikawa S."/>
            <person name="Kazumasa Y."/>
            <person name="Nakamura Y."/>
            <person name="Ichinomiya M."/>
            <person name="Saitoh K."/>
            <person name="Sato N."/>
            <person name="Blanc-Mathieu R."/>
            <person name="Endo H."/>
            <person name="Kuwata A."/>
            <person name="Ogata H."/>
        </authorList>
    </citation>
    <scope>NUCLEOTIDE SEQUENCE</scope>
</reference>
<evidence type="ECO:0000313" key="6">
    <source>
        <dbReference type="Proteomes" id="UP001165082"/>
    </source>
</evidence>
<evidence type="ECO:0000256" key="2">
    <source>
        <dbReference type="ARBA" id="ARBA00022964"/>
    </source>
</evidence>
<accession>A0A9W7G2A8</accession>
<dbReference type="PANTHER" id="PTHR46332:SF5">
    <property type="entry name" value="ASPARTATE BETA-HYDROXYLASE DOMAIN CONTAINING 2"/>
    <property type="match status" value="1"/>
</dbReference>
<protein>
    <recommendedName>
        <fullName evidence="4">Aspartyl/asparaginy/proline hydroxylase domain-containing protein</fullName>
    </recommendedName>
</protein>
<dbReference type="SUPFAM" id="SSF51197">
    <property type="entry name" value="Clavaminate synthase-like"/>
    <property type="match status" value="1"/>
</dbReference>
<comment type="caution">
    <text evidence="5">The sequence shown here is derived from an EMBL/GenBank/DDBJ whole genome shotgun (WGS) entry which is preliminary data.</text>
</comment>
<dbReference type="Proteomes" id="UP001165082">
    <property type="component" value="Unassembled WGS sequence"/>
</dbReference>
<keyword evidence="2" id="KW-0223">Dioxygenase</keyword>
<feature type="domain" description="Aspartyl/asparaginy/proline hydroxylase" evidence="4">
    <location>
        <begin position="3"/>
        <end position="117"/>
    </location>
</feature>
<evidence type="ECO:0000313" key="5">
    <source>
        <dbReference type="EMBL" id="GMI29469.1"/>
    </source>
</evidence>
<dbReference type="GO" id="GO:0016020">
    <property type="term" value="C:membrane"/>
    <property type="evidence" value="ECO:0007669"/>
    <property type="project" value="TreeGrafter"/>
</dbReference>
<organism evidence="5 6">
    <name type="scientific">Triparma retinervis</name>
    <dbReference type="NCBI Taxonomy" id="2557542"/>
    <lineage>
        <taxon>Eukaryota</taxon>
        <taxon>Sar</taxon>
        <taxon>Stramenopiles</taxon>
        <taxon>Ochrophyta</taxon>
        <taxon>Bolidophyceae</taxon>
        <taxon>Parmales</taxon>
        <taxon>Triparmaceae</taxon>
        <taxon>Triparma</taxon>
    </lineage>
</organism>
<keyword evidence="6" id="KW-1185">Reference proteome</keyword>
<dbReference type="InterPro" id="IPR051821">
    <property type="entry name" value="Asp/Asn_beta-hydroxylase"/>
</dbReference>
<dbReference type="AlphaFoldDB" id="A0A9W7G2A8"/>